<gene>
    <name evidence="3" type="primary">LOC117207380</name>
</gene>
<sequence>MVDTIGGIDIIWSEKEGSADETRLKELAQGEARRREEGGRERPGIGARRAATRAPERERATKRKRERREAPVEEALYTGWILIRLPVSRLYAATSVPLLDQRYIRDLIQAGEELTISLGPGRNSLLFLLL</sequence>
<dbReference type="KEGG" id="bbif:117207380"/>
<evidence type="ECO:0000256" key="1">
    <source>
        <dbReference type="SAM" id="MobiDB-lite"/>
    </source>
</evidence>
<accession>A0A6P8LYA3</accession>
<dbReference type="AlphaFoldDB" id="A0A6P8LYA3"/>
<name>A0A6P8LYA3_9HYME</name>
<feature type="compositionally biased region" description="Low complexity" evidence="1">
    <location>
        <begin position="44"/>
        <end position="53"/>
    </location>
</feature>
<dbReference type="RefSeq" id="XP_033303444.1">
    <property type="nucleotide sequence ID" value="XM_033447553.1"/>
</dbReference>
<evidence type="ECO:0000313" key="3">
    <source>
        <dbReference type="RefSeq" id="XP_033303444.1"/>
    </source>
</evidence>
<evidence type="ECO:0000313" key="2">
    <source>
        <dbReference type="Proteomes" id="UP000515164"/>
    </source>
</evidence>
<feature type="compositionally biased region" description="Basic and acidic residues" evidence="1">
    <location>
        <begin position="18"/>
        <end position="43"/>
    </location>
</feature>
<dbReference type="GeneID" id="117207380"/>
<reference evidence="3" key="1">
    <citation type="submission" date="2025-08" db="UniProtKB">
        <authorList>
            <consortium name="RefSeq"/>
        </authorList>
    </citation>
    <scope>IDENTIFICATION</scope>
    <source>
        <tissue evidence="3">Muscle</tissue>
    </source>
</reference>
<organism evidence="2 3">
    <name type="scientific">Bombus bifarius</name>
    <dbReference type="NCBI Taxonomy" id="103933"/>
    <lineage>
        <taxon>Eukaryota</taxon>
        <taxon>Metazoa</taxon>
        <taxon>Ecdysozoa</taxon>
        <taxon>Arthropoda</taxon>
        <taxon>Hexapoda</taxon>
        <taxon>Insecta</taxon>
        <taxon>Pterygota</taxon>
        <taxon>Neoptera</taxon>
        <taxon>Endopterygota</taxon>
        <taxon>Hymenoptera</taxon>
        <taxon>Apocrita</taxon>
        <taxon>Aculeata</taxon>
        <taxon>Apoidea</taxon>
        <taxon>Anthophila</taxon>
        <taxon>Apidae</taxon>
        <taxon>Bombus</taxon>
        <taxon>Pyrobombus</taxon>
    </lineage>
</organism>
<protein>
    <submittedName>
        <fullName evidence="3">Uncharacterized protein LOC117207380</fullName>
    </submittedName>
</protein>
<keyword evidence="2" id="KW-1185">Reference proteome</keyword>
<proteinExistence type="predicted"/>
<dbReference type="Proteomes" id="UP000515164">
    <property type="component" value="Unplaced"/>
</dbReference>
<feature type="region of interest" description="Disordered" evidence="1">
    <location>
        <begin position="18"/>
        <end position="71"/>
    </location>
</feature>